<feature type="region of interest" description="Disordered" evidence="1">
    <location>
        <begin position="117"/>
        <end position="138"/>
    </location>
</feature>
<gene>
    <name evidence="2" type="ORF">PHPALM_7917</name>
</gene>
<evidence type="ECO:0000313" key="2">
    <source>
        <dbReference type="EMBL" id="POM75029.1"/>
    </source>
</evidence>
<dbReference type="OrthoDB" id="162570at2759"/>
<evidence type="ECO:0000313" key="3">
    <source>
        <dbReference type="Proteomes" id="UP000237271"/>
    </source>
</evidence>
<protein>
    <submittedName>
        <fullName evidence="2">Uncharacterized protein</fullName>
    </submittedName>
</protein>
<feature type="compositionally biased region" description="Polar residues" evidence="1">
    <location>
        <begin position="63"/>
        <end position="74"/>
    </location>
</feature>
<dbReference type="Proteomes" id="UP000237271">
    <property type="component" value="Unassembled WGS sequence"/>
</dbReference>
<name>A0A2P4YBG4_9STRA</name>
<keyword evidence="3" id="KW-1185">Reference proteome</keyword>
<evidence type="ECO:0000256" key="1">
    <source>
        <dbReference type="SAM" id="MobiDB-lite"/>
    </source>
</evidence>
<sequence length="428" mass="47546">AAAAATGMGVNNKPIFTFARRKLQMEMTSSQQLGHRPRASKLAAKLDAILRSSPWMRRKVVIQPQSNNQSQRGFSNPSSPRLRHRHSSEREKRAMATFQRFVRLWRERKRRSEQAALNIVNGNGSTQQNTPSTNGTNNVVAGRHGVKLRRELDAQSSNVASILSRRVIGEVPALKFFDEGDHSPCSANISTKPPSQTIGDLMTSLSFRGESRRSPIRRAAPRGVCYTLDGSGCRRIKMQSGAAVQRNRSATSKTLRRRMIRRVKIKHQAISRVTDDFRRSQNVLTAKLGSQLALRQAEGERMFSKRLSLLMSNNTELPPHLASKELALARLRFKKANLQARCQTLAVLGAALHHIETAGEVSGLELSSGEQHFLELLRCAVEGDHTLTPLLIDGISCQFNSEQRQKPLIAVRTLLSSVVLLSSVALMN</sequence>
<feature type="non-terminal residue" evidence="2">
    <location>
        <position position="1"/>
    </location>
</feature>
<dbReference type="AlphaFoldDB" id="A0A2P4YBG4"/>
<feature type="region of interest" description="Disordered" evidence="1">
    <location>
        <begin position="62"/>
        <end position="91"/>
    </location>
</feature>
<organism evidence="2 3">
    <name type="scientific">Phytophthora palmivora</name>
    <dbReference type="NCBI Taxonomy" id="4796"/>
    <lineage>
        <taxon>Eukaryota</taxon>
        <taxon>Sar</taxon>
        <taxon>Stramenopiles</taxon>
        <taxon>Oomycota</taxon>
        <taxon>Peronosporomycetes</taxon>
        <taxon>Peronosporales</taxon>
        <taxon>Peronosporaceae</taxon>
        <taxon>Phytophthora</taxon>
    </lineage>
</organism>
<comment type="caution">
    <text evidence="2">The sequence shown here is derived from an EMBL/GenBank/DDBJ whole genome shotgun (WGS) entry which is preliminary data.</text>
</comment>
<dbReference type="EMBL" id="NCKW01004133">
    <property type="protein sequence ID" value="POM75029.1"/>
    <property type="molecule type" value="Genomic_DNA"/>
</dbReference>
<proteinExistence type="predicted"/>
<feature type="compositionally biased region" description="Polar residues" evidence="1">
    <location>
        <begin position="120"/>
        <end position="138"/>
    </location>
</feature>
<accession>A0A2P4YBG4</accession>
<reference evidence="2 3" key="1">
    <citation type="journal article" date="2017" name="Genome Biol. Evol.">
        <title>Phytophthora megakarya and P. palmivora, closely related causal agents of cacao black pod rot, underwent increases in genome sizes and gene numbers by different mechanisms.</title>
        <authorList>
            <person name="Ali S.S."/>
            <person name="Shao J."/>
            <person name="Lary D.J."/>
            <person name="Kronmiller B."/>
            <person name="Shen D."/>
            <person name="Strem M.D."/>
            <person name="Amoako-Attah I."/>
            <person name="Akrofi A.Y."/>
            <person name="Begoude B.A."/>
            <person name="Ten Hoopen G.M."/>
            <person name="Coulibaly K."/>
            <person name="Kebe B.I."/>
            <person name="Melnick R.L."/>
            <person name="Guiltinan M.J."/>
            <person name="Tyler B.M."/>
            <person name="Meinhardt L.W."/>
            <person name="Bailey B.A."/>
        </authorList>
    </citation>
    <scope>NUCLEOTIDE SEQUENCE [LARGE SCALE GENOMIC DNA]</scope>
    <source>
        <strain evidence="3">sbr112.9</strain>
    </source>
</reference>